<feature type="region of interest" description="Disordered" evidence="1">
    <location>
        <begin position="298"/>
        <end position="327"/>
    </location>
</feature>
<keyword evidence="4" id="KW-1185">Reference proteome</keyword>
<comment type="caution">
    <text evidence="3">The sequence shown here is derived from an EMBL/GenBank/DDBJ whole genome shotgun (WGS) entry which is preliminary data.</text>
</comment>
<dbReference type="Proteomes" id="UP001292094">
    <property type="component" value="Unassembled WGS sequence"/>
</dbReference>
<dbReference type="InterPro" id="IPR008906">
    <property type="entry name" value="HATC_C_dom"/>
</dbReference>
<dbReference type="Pfam" id="PF05699">
    <property type="entry name" value="Dimer_Tnp_hAT"/>
    <property type="match status" value="1"/>
</dbReference>
<protein>
    <recommendedName>
        <fullName evidence="2">HAT C-terminal dimerisation domain-containing protein</fullName>
    </recommendedName>
</protein>
<evidence type="ECO:0000256" key="1">
    <source>
        <dbReference type="SAM" id="MobiDB-lite"/>
    </source>
</evidence>
<reference evidence="3" key="1">
    <citation type="submission" date="2023-11" db="EMBL/GenBank/DDBJ databases">
        <title>Genome assemblies of two species of porcelain crab, Petrolisthes cinctipes and Petrolisthes manimaculis (Anomura: Porcellanidae).</title>
        <authorList>
            <person name="Angst P."/>
        </authorList>
    </citation>
    <scope>NUCLEOTIDE SEQUENCE</scope>
    <source>
        <strain evidence="3">PB745_02</strain>
        <tissue evidence="3">Gill</tissue>
    </source>
</reference>
<evidence type="ECO:0000259" key="2">
    <source>
        <dbReference type="Pfam" id="PF05699"/>
    </source>
</evidence>
<dbReference type="InterPro" id="IPR012337">
    <property type="entry name" value="RNaseH-like_sf"/>
</dbReference>
<organism evidence="3 4">
    <name type="scientific">Petrolisthes manimaculis</name>
    <dbReference type="NCBI Taxonomy" id="1843537"/>
    <lineage>
        <taxon>Eukaryota</taxon>
        <taxon>Metazoa</taxon>
        <taxon>Ecdysozoa</taxon>
        <taxon>Arthropoda</taxon>
        <taxon>Crustacea</taxon>
        <taxon>Multicrustacea</taxon>
        <taxon>Malacostraca</taxon>
        <taxon>Eumalacostraca</taxon>
        <taxon>Eucarida</taxon>
        <taxon>Decapoda</taxon>
        <taxon>Pleocyemata</taxon>
        <taxon>Anomura</taxon>
        <taxon>Galatheoidea</taxon>
        <taxon>Porcellanidae</taxon>
        <taxon>Petrolisthes</taxon>
    </lineage>
</organism>
<dbReference type="EMBL" id="JAWZYT010001553">
    <property type="protein sequence ID" value="KAK4311115.1"/>
    <property type="molecule type" value="Genomic_DNA"/>
</dbReference>
<feature type="compositionally biased region" description="Low complexity" evidence="1">
    <location>
        <begin position="309"/>
        <end position="321"/>
    </location>
</feature>
<dbReference type="AlphaFoldDB" id="A0AAE1PLZ7"/>
<accession>A0AAE1PLZ7</accession>
<gene>
    <name evidence="3" type="ORF">Pmani_017362</name>
</gene>
<proteinExistence type="predicted"/>
<name>A0AAE1PLZ7_9EUCA</name>
<evidence type="ECO:0000313" key="4">
    <source>
        <dbReference type="Proteomes" id="UP001292094"/>
    </source>
</evidence>
<sequence length="338" mass="38727">MSLLRNVVSVALFEDLIDDLKDSKYSLLIDESTDNFESLNAAFQATNPDPSKLFKELEDMRTFLLQKVYRNHSERKNPWTPADGKLGDKLEFDLKNSLLPPEKKFDIKKRCREFLVEAINQIDKRIDQTTMKMSYIRNLTPAICLSQVKPRFNDQPELGQLANEENYDLLTVANQYEQLSMKTDWRDEFPGSTIPSDPVAFWTYVLNYENAAGEHCYRELATIAINSYCIPLSTAFVERVFSHVTNVKTKARNKLNTSSLEAILRIRSHMFTNAICCQNFEVTDKMLKLFTSDMYKRKPTRAGEDPQPSTSSASSTNVSTAAEEDEDCSIEEILSIDF</sequence>
<feature type="domain" description="HAT C-terminal dimerisation" evidence="2">
    <location>
        <begin position="194"/>
        <end position="269"/>
    </location>
</feature>
<dbReference type="SUPFAM" id="SSF53098">
    <property type="entry name" value="Ribonuclease H-like"/>
    <property type="match status" value="1"/>
</dbReference>
<dbReference type="GO" id="GO:0046983">
    <property type="term" value="F:protein dimerization activity"/>
    <property type="evidence" value="ECO:0007669"/>
    <property type="project" value="InterPro"/>
</dbReference>
<evidence type="ECO:0000313" key="3">
    <source>
        <dbReference type="EMBL" id="KAK4311115.1"/>
    </source>
</evidence>